<name>A0ACC2UU19_9FUNG</name>
<dbReference type="Proteomes" id="UP001165960">
    <property type="component" value="Unassembled WGS sequence"/>
</dbReference>
<reference evidence="1" key="1">
    <citation type="submission" date="2022-04" db="EMBL/GenBank/DDBJ databases">
        <title>Genome of the entomopathogenic fungus Entomophthora muscae.</title>
        <authorList>
            <person name="Elya C."/>
            <person name="Lovett B.R."/>
            <person name="Lee E."/>
            <person name="Macias A.M."/>
            <person name="Hajek A.E."/>
            <person name="De Bivort B.L."/>
            <person name="Kasson M.T."/>
            <person name="De Fine Licht H.H."/>
            <person name="Stajich J.E."/>
        </authorList>
    </citation>
    <scope>NUCLEOTIDE SEQUENCE</scope>
    <source>
        <strain evidence="1">Berkeley</strain>
    </source>
</reference>
<proteinExistence type="predicted"/>
<keyword evidence="2" id="KW-1185">Reference proteome</keyword>
<evidence type="ECO:0000313" key="1">
    <source>
        <dbReference type="EMBL" id="KAJ9090333.1"/>
    </source>
</evidence>
<gene>
    <name evidence="1" type="ORF">DSO57_1003456</name>
</gene>
<evidence type="ECO:0000313" key="2">
    <source>
        <dbReference type="Proteomes" id="UP001165960"/>
    </source>
</evidence>
<sequence length="402" mass="44776">MLLVATVLGLVVGEAANSYCSASFPSAATYKKLETYDLVSVHLLTRHGDRAPLGESLTGNHKSSGPAKGWVCSPGDISDSSVTIQGMSSSEDIKFEEDGVCSEEHLTTKGIQQLAQLGEELRQIYKAQLTDGVFVNATWTQRTYWSAVALMSGILDSKHPKFVIHSKPLEKDGLIHLYNKCKLEKQLTRGLVKTNEFQLANVSLVKVAKDHGLGVSSHSLAAYKAVDNLRCLDCHQMSLPPSKSDKSAIYEAMDEFTKAVYFPTSRNAQFHRMHIGTYLKDLSQQLQHTRKEAKPRFFYTSAHDASVSALLSSLDIGITGTPPYASNFIIELWVKKRARSDGHKVVRFIYNGEYVKPSWCKGKYCSYKELRFHLNILGIHLAGTSKGLKEFDFWSECNVQQE</sequence>
<protein>
    <submittedName>
        <fullName evidence="1">Uncharacterized protein</fullName>
    </submittedName>
</protein>
<accession>A0ACC2UU19</accession>
<comment type="caution">
    <text evidence="1">The sequence shown here is derived from an EMBL/GenBank/DDBJ whole genome shotgun (WGS) entry which is preliminary data.</text>
</comment>
<organism evidence="1 2">
    <name type="scientific">Entomophthora muscae</name>
    <dbReference type="NCBI Taxonomy" id="34485"/>
    <lineage>
        <taxon>Eukaryota</taxon>
        <taxon>Fungi</taxon>
        <taxon>Fungi incertae sedis</taxon>
        <taxon>Zoopagomycota</taxon>
        <taxon>Entomophthoromycotina</taxon>
        <taxon>Entomophthoromycetes</taxon>
        <taxon>Entomophthorales</taxon>
        <taxon>Entomophthoraceae</taxon>
        <taxon>Entomophthora</taxon>
    </lineage>
</organism>
<dbReference type="EMBL" id="QTSX02000008">
    <property type="protein sequence ID" value="KAJ9090333.1"/>
    <property type="molecule type" value="Genomic_DNA"/>
</dbReference>